<dbReference type="PROSITE" id="PS00949">
    <property type="entry name" value="AUTOINDUCER_SYNTH_1"/>
    <property type="match status" value="1"/>
</dbReference>
<evidence type="ECO:0000256" key="1">
    <source>
        <dbReference type="ARBA" id="ARBA00012340"/>
    </source>
</evidence>
<dbReference type="SUPFAM" id="SSF55729">
    <property type="entry name" value="Acyl-CoA N-acyltransferases (Nat)"/>
    <property type="match status" value="1"/>
</dbReference>
<evidence type="ECO:0000256" key="6">
    <source>
        <dbReference type="ARBA" id="ARBA00048576"/>
    </source>
</evidence>
<organism evidence="7">
    <name type="scientific">mine drainage metagenome</name>
    <dbReference type="NCBI Taxonomy" id="410659"/>
    <lineage>
        <taxon>unclassified sequences</taxon>
        <taxon>metagenomes</taxon>
        <taxon>ecological metagenomes</taxon>
    </lineage>
</organism>
<dbReference type="InterPro" id="IPR016181">
    <property type="entry name" value="Acyl_CoA_acyltransferase"/>
</dbReference>
<evidence type="ECO:0000256" key="4">
    <source>
        <dbReference type="ARBA" id="ARBA00022691"/>
    </source>
</evidence>
<dbReference type="PANTHER" id="PTHR39322:SF1">
    <property type="entry name" value="ISOVALERYL-HOMOSERINE LACTONE SYNTHASE"/>
    <property type="match status" value="1"/>
</dbReference>
<gene>
    <name evidence="7" type="primary">solI</name>
    <name evidence="7" type="ORF">CARN2_1773</name>
</gene>
<comment type="catalytic activity">
    <reaction evidence="6">
        <text>a fatty acyl-[ACP] + S-adenosyl-L-methionine = an N-acyl-L-homoserine lactone + S-methyl-5'-thioadenosine + holo-[ACP] + H(+)</text>
        <dbReference type="Rhea" id="RHEA:10096"/>
        <dbReference type="Rhea" id="RHEA-COMP:9685"/>
        <dbReference type="Rhea" id="RHEA-COMP:14125"/>
        <dbReference type="ChEBI" id="CHEBI:15378"/>
        <dbReference type="ChEBI" id="CHEBI:17509"/>
        <dbReference type="ChEBI" id="CHEBI:55474"/>
        <dbReference type="ChEBI" id="CHEBI:59789"/>
        <dbReference type="ChEBI" id="CHEBI:64479"/>
        <dbReference type="ChEBI" id="CHEBI:138651"/>
        <dbReference type="EC" id="2.3.1.184"/>
    </reaction>
</comment>
<dbReference type="InterPro" id="IPR001690">
    <property type="entry name" value="Autoind_synthase"/>
</dbReference>
<evidence type="ECO:0000313" key="7">
    <source>
        <dbReference type="EMBL" id="CBH95511.1"/>
    </source>
</evidence>
<dbReference type="EMBL" id="CABM01000007">
    <property type="protein sequence ID" value="CBH95511.1"/>
    <property type="molecule type" value="Genomic_DNA"/>
</dbReference>
<accession>E6PKR0</accession>
<dbReference type="Pfam" id="PF00765">
    <property type="entry name" value="Autoind_synth"/>
    <property type="match status" value="1"/>
</dbReference>
<dbReference type="GO" id="GO:0061579">
    <property type="term" value="F:N-acyl homoserine lactone synthase activity"/>
    <property type="evidence" value="ECO:0007669"/>
    <property type="project" value="UniProtKB-EC"/>
</dbReference>
<dbReference type="EC" id="2.3.1.184" evidence="1"/>
<dbReference type="Gene3D" id="3.40.630.30">
    <property type="match status" value="1"/>
</dbReference>
<comment type="caution">
    <text evidence="7">The sequence shown here is derived from an EMBL/GenBank/DDBJ whole genome shotgun (WGS) entry which is preliminary data.</text>
</comment>
<name>E6PKR0_9ZZZZ</name>
<evidence type="ECO:0000256" key="3">
    <source>
        <dbReference type="ARBA" id="ARBA00022679"/>
    </source>
</evidence>
<dbReference type="InterPro" id="IPR018311">
    <property type="entry name" value="Autoind_synth_CS"/>
</dbReference>
<protein>
    <recommendedName>
        <fullName evidence="1">acyl-homoserine-lactone synthase</fullName>
        <ecNumber evidence="1">2.3.1.184</ecNumber>
    </recommendedName>
</protein>
<keyword evidence="3" id="KW-0808">Transferase</keyword>
<dbReference type="AlphaFoldDB" id="E6PKR0"/>
<evidence type="ECO:0000256" key="5">
    <source>
        <dbReference type="ARBA" id="ARBA00022929"/>
    </source>
</evidence>
<proteinExistence type="predicted"/>
<keyword evidence="2" id="KW-0673">Quorum sensing</keyword>
<reference evidence="7" key="1">
    <citation type="submission" date="2009-10" db="EMBL/GenBank/DDBJ databases">
        <title>Diversity of trophic interactions inside an arsenic-rich microbial ecosystem.</title>
        <authorList>
            <person name="Bertin P.N."/>
            <person name="Heinrich-Salmeron A."/>
            <person name="Pelletier E."/>
            <person name="Goulhen-Chollet F."/>
            <person name="Arsene-Ploetze F."/>
            <person name="Gallien S."/>
            <person name="Calteau A."/>
            <person name="Vallenet D."/>
            <person name="Casiot C."/>
            <person name="Chane-Woon-Ming B."/>
            <person name="Giloteaux L."/>
            <person name="Barakat M."/>
            <person name="Bonnefoy V."/>
            <person name="Bruneel O."/>
            <person name="Chandler M."/>
            <person name="Cleiss J."/>
            <person name="Duran R."/>
            <person name="Elbaz-Poulichet F."/>
            <person name="Fonknechten N."/>
            <person name="Lauga B."/>
            <person name="Mornico D."/>
            <person name="Ortet P."/>
            <person name="Schaeffer C."/>
            <person name="Siguier P."/>
            <person name="Alexander Thil Smith A."/>
            <person name="Van Dorsselaer A."/>
            <person name="Weissenbach J."/>
            <person name="Medigue C."/>
            <person name="Le Paslier D."/>
        </authorList>
    </citation>
    <scope>NUCLEOTIDE SEQUENCE</scope>
</reference>
<keyword evidence="5" id="KW-0071">Autoinducer synthesis</keyword>
<keyword evidence="4" id="KW-0949">S-adenosyl-L-methionine</keyword>
<evidence type="ECO:0000256" key="2">
    <source>
        <dbReference type="ARBA" id="ARBA00022654"/>
    </source>
</evidence>
<dbReference type="GO" id="GO:0007165">
    <property type="term" value="P:signal transduction"/>
    <property type="evidence" value="ECO:0007669"/>
    <property type="project" value="TreeGrafter"/>
</dbReference>
<dbReference type="PRINTS" id="PR01549">
    <property type="entry name" value="AUTOINDCRSYN"/>
</dbReference>
<sequence>MFEPIGGGMQIVSGSTAQLHPGLHASVGRYRHQVFVEKLGWDVPSQEDIEADQFDRPDTIYIVGRDDQGHVCGCARLLPTTRPYLLGEVFPQLLNGLAPPASPDVWELSRFAATDFNSQATSALGRMSSEAAIALMRASIVCAAEQGAKRLIMVTNLGVERLLRRAGFEAHRAGPPMVIDGHPIFACWVFWPENAAPINC</sequence>
<dbReference type="GO" id="GO:0009372">
    <property type="term" value="P:quorum sensing"/>
    <property type="evidence" value="ECO:0007669"/>
    <property type="project" value="UniProtKB-KW"/>
</dbReference>
<dbReference type="PANTHER" id="PTHR39322">
    <property type="entry name" value="ACYL-HOMOSERINE-LACTONE SYNTHASE"/>
    <property type="match status" value="1"/>
</dbReference>
<dbReference type="PROSITE" id="PS51187">
    <property type="entry name" value="AUTOINDUCER_SYNTH_2"/>
    <property type="match status" value="1"/>
</dbReference>